<dbReference type="NCBIfam" id="TIGR03352">
    <property type="entry name" value="VI_chp_3"/>
    <property type="match status" value="1"/>
</dbReference>
<evidence type="ECO:0000313" key="3">
    <source>
        <dbReference type="Proteomes" id="UP001172778"/>
    </source>
</evidence>
<accession>A0ABT7E6K8</accession>
<gene>
    <name evidence="2" type="primary">tssJ</name>
    <name evidence="2" type="ORF">PZA18_21140</name>
</gene>
<dbReference type="Pfam" id="PF12790">
    <property type="entry name" value="T6SS-SciN"/>
    <property type="match status" value="1"/>
</dbReference>
<keyword evidence="2" id="KW-0449">Lipoprotein</keyword>
<dbReference type="Proteomes" id="UP001172778">
    <property type="component" value="Unassembled WGS sequence"/>
</dbReference>
<reference evidence="2" key="1">
    <citation type="submission" date="2023-03" db="EMBL/GenBank/DDBJ databases">
        <title>Chitinimonas shenzhenensis gen. nov., sp. nov., a novel member of family Burkholderiaceae isolated from activated sludge collected in Shen Zhen, China.</title>
        <authorList>
            <person name="Wang X."/>
        </authorList>
    </citation>
    <scope>NUCLEOTIDE SEQUENCE</scope>
    <source>
        <strain evidence="2">DQS-5</strain>
    </source>
</reference>
<comment type="caution">
    <text evidence="2">The sequence shown here is derived from an EMBL/GenBank/DDBJ whole genome shotgun (WGS) entry which is preliminary data.</text>
</comment>
<dbReference type="EMBL" id="JARRAF010000041">
    <property type="protein sequence ID" value="MDK2126552.1"/>
    <property type="molecule type" value="Genomic_DNA"/>
</dbReference>
<feature type="chain" id="PRO_5046981183" evidence="1">
    <location>
        <begin position="25"/>
        <end position="209"/>
    </location>
</feature>
<dbReference type="RefSeq" id="WP_284102871.1">
    <property type="nucleotide sequence ID" value="NZ_JARRAF010000041.1"/>
</dbReference>
<dbReference type="PROSITE" id="PS51257">
    <property type="entry name" value="PROKAR_LIPOPROTEIN"/>
    <property type="match status" value="1"/>
</dbReference>
<dbReference type="InterPro" id="IPR038706">
    <property type="entry name" value="Type_VI_SciN-like_sf"/>
</dbReference>
<dbReference type="PANTHER" id="PTHR37625">
    <property type="entry name" value="OUTER MEMBRANE LIPOPROTEIN-RELATED"/>
    <property type="match status" value="1"/>
</dbReference>
<evidence type="ECO:0000313" key="2">
    <source>
        <dbReference type="EMBL" id="MDK2126552.1"/>
    </source>
</evidence>
<sequence>MRAIFRRPSALARLAGLAMIAVLAGCASKPVTLNTALAANSNVNPDVNGRSSPIAVRVYQLTGTSAFKSADFFSLYERDKQTLGEEYISTEEYILVPGETKKIERKLDDRARAIGVLAAFRDLEKSQWRSFAEITDGHRSSLLSREVKLPILVSVEGRKVSLKIGDAADDVSSKVQQKAGEVVEDAKKSAADRAQEEAKGQAKKLINRF</sequence>
<dbReference type="Gene3D" id="2.60.40.4150">
    <property type="entry name" value="Type VI secretion system, lipoprotein SciN"/>
    <property type="match status" value="1"/>
</dbReference>
<keyword evidence="1" id="KW-0732">Signal</keyword>
<proteinExistence type="predicted"/>
<evidence type="ECO:0000256" key="1">
    <source>
        <dbReference type="SAM" id="SignalP"/>
    </source>
</evidence>
<dbReference type="PANTHER" id="PTHR37625:SF4">
    <property type="entry name" value="OUTER MEMBRANE LIPOPROTEIN"/>
    <property type="match status" value="1"/>
</dbReference>
<dbReference type="InterPro" id="IPR017734">
    <property type="entry name" value="T6SS_SciN"/>
</dbReference>
<organism evidence="2 3">
    <name type="scientific">Parachitinimonas caeni</name>
    <dbReference type="NCBI Taxonomy" id="3031301"/>
    <lineage>
        <taxon>Bacteria</taxon>
        <taxon>Pseudomonadati</taxon>
        <taxon>Pseudomonadota</taxon>
        <taxon>Betaproteobacteria</taxon>
        <taxon>Neisseriales</taxon>
        <taxon>Chitinibacteraceae</taxon>
        <taxon>Parachitinimonas</taxon>
    </lineage>
</organism>
<protein>
    <submittedName>
        <fullName evidence="2">Type VI secretion system lipoprotein TssJ</fullName>
    </submittedName>
</protein>
<feature type="signal peptide" evidence="1">
    <location>
        <begin position="1"/>
        <end position="24"/>
    </location>
</feature>
<keyword evidence="3" id="KW-1185">Reference proteome</keyword>
<name>A0ABT7E6K8_9NEIS</name>